<dbReference type="GeneID" id="93578390"/>
<accession>A0A1L9U7D7</accession>
<protein>
    <submittedName>
        <fullName evidence="1">Uncharacterized protein</fullName>
    </submittedName>
</protein>
<gene>
    <name evidence="1" type="ORF">ASPBRDRAFT_47657</name>
</gene>
<dbReference type="VEuPathDB" id="FungiDB:ASPBRDRAFT_47657"/>
<dbReference type="AlphaFoldDB" id="A0A1L9U7D7"/>
<dbReference type="EMBL" id="KV878693">
    <property type="protein sequence ID" value="OJJ67607.1"/>
    <property type="molecule type" value="Genomic_DNA"/>
</dbReference>
<proteinExistence type="predicted"/>
<organism evidence="1 2">
    <name type="scientific">Aspergillus brasiliensis (strain CBS 101740 / IMI 381727 / IBT 21946)</name>
    <dbReference type="NCBI Taxonomy" id="767769"/>
    <lineage>
        <taxon>Eukaryota</taxon>
        <taxon>Fungi</taxon>
        <taxon>Dikarya</taxon>
        <taxon>Ascomycota</taxon>
        <taxon>Pezizomycotina</taxon>
        <taxon>Eurotiomycetes</taxon>
        <taxon>Eurotiomycetidae</taxon>
        <taxon>Eurotiales</taxon>
        <taxon>Aspergillaceae</taxon>
        <taxon>Aspergillus</taxon>
        <taxon>Aspergillus subgen. Circumdati</taxon>
    </lineage>
</organism>
<keyword evidence="2" id="KW-1185">Reference proteome</keyword>
<evidence type="ECO:0000313" key="1">
    <source>
        <dbReference type="EMBL" id="OJJ67607.1"/>
    </source>
</evidence>
<evidence type="ECO:0000313" key="2">
    <source>
        <dbReference type="Proteomes" id="UP000184499"/>
    </source>
</evidence>
<reference evidence="2" key="1">
    <citation type="journal article" date="2017" name="Genome Biol.">
        <title>Comparative genomics reveals high biological diversity and specific adaptations in the industrially and medically important fungal genus Aspergillus.</title>
        <authorList>
            <person name="de Vries R.P."/>
            <person name="Riley R."/>
            <person name="Wiebenga A."/>
            <person name="Aguilar-Osorio G."/>
            <person name="Amillis S."/>
            <person name="Uchima C.A."/>
            <person name="Anderluh G."/>
            <person name="Asadollahi M."/>
            <person name="Askin M."/>
            <person name="Barry K."/>
            <person name="Battaglia E."/>
            <person name="Bayram O."/>
            <person name="Benocci T."/>
            <person name="Braus-Stromeyer S.A."/>
            <person name="Caldana C."/>
            <person name="Canovas D."/>
            <person name="Cerqueira G.C."/>
            <person name="Chen F."/>
            <person name="Chen W."/>
            <person name="Choi C."/>
            <person name="Clum A."/>
            <person name="Dos Santos R.A."/>
            <person name="Damasio A.R."/>
            <person name="Diallinas G."/>
            <person name="Emri T."/>
            <person name="Fekete E."/>
            <person name="Flipphi M."/>
            <person name="Freyberg S."/>
            <person name="Gallo A."/>
            <person name="Gournas C."/>
            <person name="Habgood R."/>
            <person name="Hainaut M."/>
            <person name="Harispe M.L."/>
            <person name="Henrissat B."/>
            <person name="Hilden K.S."/>
            <person name="Hope R."/>
            <person name="Hossain A."/>
            <person name="Karabika E."/>
            <person name="Karaffa L."/>
            <person name="Karanyi Z."/>
            <person name="Krasevec N."/>
            <person name="Kuo A."/>
            <person name="Kusch H."/>
            <person name="LaButti K."/>
            <person name="Lagendijk E.L."/>
            <person name="Lapidus A."/>
            <person name="Levasseur A."/>
            <person name="Lindquist E."/>
            <person name="Lipzen A."/>
            <person name="Logrieco A.F."/>
            <person name="MacCabe A."/>
            <person name="Maekelae M.R."/>
            <person name="Malavazi I."/>
            <person name="Melin P."/>
            <person name="Meyer V."/>
            <person name="Mielnichuk N."/>
            <person name="Miskei M."/>
            <person name="Molnar A.P."/>
            <person name="Mule G."/>
            <person name="Ngan C.Y."/>
            <person name="Orejas M."/>
            <person name="Orosz E."/>
            <person name="Ouedraogo J.P."/>
            <person name="Overkamp K.M."/>
            <person name="Park H.-S."/>
            <person name="Perrone G."/>
            <person name="Piumi F."/>
            <person name="Punt P.J."/>
            <person name="Ram A.F."/>
            <person name="Ramon A."/>
            <person name="Rauscher S."/>
            <person name="Record E."/>
            <person name="Riano-Pachon D.M."/>
            <person name="Robert V."/>
            <person name="Roehrig J."/>
            <person name="Ruller R."/>
            <person name="Salamov A."/>
            <person name="Salih N.S."/>
            <person name="Samson R.A."/>
            <person name="Sandor E."/>
            <person name="Sanguinetti M."/>
            <person name="Schuetze T."/>
            <person name="Sepcic K."/>
            <person name="Shelest E."/>
            <person name="Sherlock G."/>
            <person name="Sophianopoulou V."/>
            <person name="Squina F.M."/>
            <person name="Sun H."/>
            <person name="Susca A."/>
            <person name="Todd R.B."/>
            <person name="Tsang A."/>
            <person name="Unkles S.E."/>
            <person name="van de Wiele N."/>
            <person name="van Rossen-Uffink D."/>
            <person name="Oliveira J.V."/>
            <person name="Vesth T.C."/>
            <person name="Visser J."/>
            <person name="Yu J.-H."/>
            <person name="Zhou M."/>
            <person name="Andersen M.R."/>
            <person name="Archer D.B."/>
            <person name="Baker S.E."/>
            <person name="Benoit I."/>
            <person name="Brakhage A.A."/>
            <person name="Braus G.H."/>
            <person name="Fischer R."/>
            <person name="Frisvad J.C."/>
            <person name="Goldman G.H."/>
            <person name="Houbraken J."/>
            <person name="Oakley B."/>
            <person name="Pocsi I."/>
            <person name="Scazzocchio C."/>
            <person name="Seiboth B."/>
            <person name="vanKuyk P.A."/>
            <person name="Wortman J."/>
            <person name="Dyer P.S."/>
            <person name="Grigoriev I.V."/>
        </authorList>
    </citation>
    <scope>NUCLEOTIDE SEQUENCE [LARGE SCALE GENOMIC DNA]</scope>
    <source>
        <strain evidence="2">CBS 101740 / IMI 381727 / IBT 21946</strain>
    </source>
</reference>
<dbReference type="RefSeq" id="XP_067474856.1">
    <property type="nucleotide sequence ID" value="XM_067625902.1"/>
</dbReference>
<dbReference type="Proteomes" id="UP000184499">
    <property type="component" value="Unassembled WGS sequence"/>
</dbReference>
<name>A0A1L9U7D7_ASPBC</name>
<sequence>MSVPEDIQSGLPASCWGIVLERIPEAASTMARTCTTLHAMLYCSSWNAICIHDLGLGFRKIISGRIPGAANDIARTSTALHAILYCSVWNSTCIQDPECGFGDAAKFQRPHTAR</sequence>